<comment type="subcellular location">
    <subcellularLocation>
        <location evidence="1">Nucleus</location>
        <location evidence="1">Nucleolus</location>
    </subcellularLocation>
</comment>
<dbReference type="InterPro" id="IPR003107">
    <property type="entry name" value="HAT"/>
</dbReference>
<keyword evidence="4" id="KW-0677">Repeat</keyword>
<dbReference type="GO" id="GO:0000462">
    <property type="term" value="P:maturation of SSU-rRNA from tricistronic rRNA transcript (SSU-rRNA, 5.8S rRNA, LSU-rRNA)"/>
    <property type="evidence" value="ECO:0007669"/>
    <property type="project" value="InterPro"/>
</dbReference>
<comment type="caution">
    <text evidence="8">The sequence shown here is derived from an EMBL/GenBank/DDBJ whole genome shotgun (WGS) entry which is preliminary data.</text>
</comment>
<sequence>MAEQVQYHLERMLPELRDLEERGVFSKVEIKSIVKSRTSFEYAIHRRITSKSDYLRYISYEINLEKLRKKRKHRLGLNQPANKRNGAKGITVSDYSIVQRIHSLYQKALKKFGGDVELWVEYLNWAQEIKSTKALGKSFARAIQLHPLKEVFWIMAAGWEFEENQNMVNARSLFQRALRLLNSSKLVWHEYFKLECLYLHKLLLRRKILMGADDKKEANDVKEGDSDNEDDDEDGTMIKLPSLPQESELRPLPLQSESAFTVAETLLSEGMTPAQTAFFDGAIPRAIYRNAIKEISKDLDFRLEFLSIYRKFEFPSVGQNEVYDSIERDFTTVQSKAALAQRYLWLDASNDPTSPLFPAALKKCVDAFEACFKDLPEIWQAYHDFVQDVLSRSDEGNMSKFLERLLEGINSRKP</sequence>
<reference evidence="8 9" key="1">
    <citation type="journal article" date="2019" name="Sci. Rep.">
        <title>Comparative genomics of chytrid fungi reveal insights into the obligate biotrophic and pathogenic lifestyle of Synchytrium endobioticum.</title>
        <authorList>
            <person name="van de Vossenberg B.T.L.H."/>
            <person name="Warris S."/>
            <person name="Nguyen H.D.T."/>
            <person name="van Gent-Pelzer M.P.E."/>
            <person name="Joly D.L."/>
            <person name="van de Geest H.C."/>
            <person name="Bonants P.J.M."/>
            <person name="Smith D.S."/>
            <person name="Levesque C.A."/>
            <person name="van der Lee T.A.J."/>
        </authorList>
    </citation>
    <scope>NUCLEOTIDE SEQUENCE [LARGE SCALE GENOMIC DNA]</scope>
    <source>
        <strain evidence="8 9">JEL517</strain>
    </source>
</reference>
<dbReference type="OrthoDB" id="28112at2759"/>
<evidence type="ECO:0000256" key="5">
    <source>
        <dbReference type="ARBA" id="ARBA00023242"/>
    </source>
</evidence>
<dbReference type="AlphaFoldDB" id="A0A507CDE4"/>
<dbReference type="GO" id="GO:0034388">
    <property type="term" value="C:Pwp2p-containing subcomplex of 90S preribosome"/>
    <property type="evidence" value="ECO:0007669"/>
    <property type="project" value="TreeGrafter"/>
</dbReference>
<proteinExistence type="inferred from homology"/>
<dbReference type="PANTHER" id="PTHR23271:SF1">
    <property type="entry name" value="U3 SMALL NUCLEOLAR RNA-ASSOCIATED PROTEIN 6 HOMOLOG"/>
    <property type="match status" value="1"/>
</dbReference>
<evidence type="ECO:0000259" key="7">
    <source>
        <dbReference type="Pfam" id="PF08640"/>
    </source>
</evidence>
<dbReference type="RefSeq" id="XP_031027432.1">
    <property type="nucleotide sequence ID" value="XM_031166429.1"/>
</dbReference>
<dbReference type="GO" id="GO:0030515">
    <property type="term" value="F:snoRNA binding"/>
    <property type="evidence" value="ECO:0007669"/>
    <property type="project" value="InterPro"/>
</dbReference>
<keyword evidence="5" id="KW-0539">Nucleus</keyword>
<evidence type="ECO:0000313" key="9">
    <source>
        <dbReference type="Proteomes" id="UP000319731"/>
    </source>
</evidence>
<dbReference type="SMART" id="SM00386">
    <property type="entry name" value="HAT"/>
    <property type="match status" value="4"/>
</dbReference>
<evidence type="ECO:0000256" key="6">
    <source>
        <dbReference type="SAM" id="MobiDB-lite"/>
    </source>
</evidence>
<dbReference type="Gene3D" id="1.25.40.10">
    <property type="entry name" value="Tetratricopeptide repeat domain"/>
    <property type="match status" value="2"/>
</dbReference>
<dbReference type="Pfam" id="PF08640">
    <property type="entry name" value="U3_assoc_6"/>
    <property type="match status" value="1"/>
</dbReference>
<dbReference type="STRING" id="1806994.A0A507CDE4"/>
<dbReference type="InterPro" id="IPR055347">
    <property type="entry name" value="UTP6_N"/>
</dbReference>
<gene>
    <name evidence="8" type="ORF">SmJEL517_g00500</name>
</gene>
<comment type="similarity">
    <text evidence="2">Belongs to the UTP6 family.</text>
</comment>
<accession>A0A507CDE4</accession>
<feature type="compositionally biased region" description="Acidic residues" evidence="6">
    <location>
        <begin position="226"/>
        <end position="235"/>
    </location>
</feature>
<dbReference type="EMBL" id="QEAO01000002">
    <property type="protein sequence ID" value="TPX37521.1"/>
    <property type="molecule type" value="Genomic_DNA"/>
</dbReference>
<evidence type="ECO:0000256" key="2">
    <source>
        <dbReference type="ARBA" id="ARBA00010734"/>
    </source>
</evidence>
<keyword evidence="3" id="KW-0698">rRNA processing</keyword>
<dbReference type="Proteomes" id="UP000319731">
    <property type="component" value="Unassembled WGS sequence"/>
</dbReference>
<dbReference type="InterPro" id="IPR013949">
    <property type="entry name" value="Utp6"/>
</dbReference>
<dbReference type="GeneID" id="42001726"/>
<dbReference type="SUPFAM" id="SSF48452">
    <property type="entry name" value="TPR-like"/>
    <property type="match status" value="1"/>
</dbReference>
<feature type="domain" description="U3 small nucleolar RNA-associated protein 6 N-terminal" evidence="7">
    <location>
        <begin position="9"/>
        <end position="99"/>
    </location>
</feature>
<protein>
    <recommendedName>
        <fullName evidence="7">U3 small nucleolar RNA-associated protein 6 N-terminal domain-containing protein</fullName>
    </recommendedName>
</protein>
<dbReference type="PANTHER" id="PTHR23271">
    <property type="entry name" value="HEPATOCELLULAR CARCINOMA-ASSOCIATED ANTIGEN 66"/>
    <property type="match status" value="1"/>
</dbReference>
<feature type="region of interest" description="Disordered" evidence="6">
    <location>
        <begin position="217"/>
        <end position="239"/>
    </location>
</feature>
<evidence type="ECO:0000256" key="3">
    <source>
        <dbReference type="ARBA" id="ARBA00022552"/>
    </source>
</evidence>
<evidence type="ECO:0000256" key="1">
    <source>
        <dbReference type="ARBA" id="ARBA00004604"/>
    </source>
</evidence>
<keyword evidence="9" id="KW-1185">Reference proteome</keyword>
<dbReference type="InterPro" id="IPR011990">
    <property type="entry name" value="TPR-like_helical_dom_sf"/>
</dbReference>
<evidence type="ECO:0000256" key="4">
    <source>
        <dbReference type="ARBA" id="ARBA00022737"/>
    </source>
</evidence>
<organism evidence="8 9">
    <name type="scientific">Synchytrium microbalum</name>
    <dbReference type="NCBI Taxonomy" id="1806994"/>
    <lineage>
        <taxon>Eukaryota</taxon>
        <taxon>Fungi</taxon>
        <taxon>Fungi incertae sedis</taxon>
        <taxon>Chytridiomycota</taxon>
        <taxon>Chytridiomycota incertae sedis</taxon>
        <taxon>Chytridiomycetes</taxon>
        <taxon>Synchytriales</taxon>
        <taxon>Synchytriaceae</taxon>
        <taxon>Synchytrium</taxon>
    </lineage>
</organism>
<dbReference type="GO" id="GO:0032040">
    <property type="term" value="C:small-subunit processome"/>
    <property type="evidence" value="ECO:0007669"/>
    <property type="project" value="TreeGrafter"/>
</dbReference>
<evidence type="ECO:0000313" key="8">
    <source>
        <dbReference type="EMBL" id="TPX37521.1"/>
    </source>
</evidence>
<name>A0A507CDE4_9FUNG</name>